<comment type="caution">
    <text evidence="4">The sequence shown here is derived from an EMBL/GenBank/DDBJ whole genome shotgun (WGS) entry which is preliminary data.</text>
</comment>
<evidence type="ECO:0000313" key="4">
    <source>
        <dbReference type="EMBL" id="KAJ7309303.1"/>
    </source>
</evidence>
<protein>
    <submittedName>
        <fullName evidence="4">Uncharacterized protein</fullName>
    </submittedName>
</protein>
<dbReference type="GO" id="GO:0004497">
    <property type="term" value="F:monooxygenase activity"/>
    <property type="evidence" value="ECO:0007669"/>
    <property type="project" value="UniProtKB-KW"/>
</dbReference>
<dbReference type="Gene3D" id="3.30.9.10">
    <property type="entry name" value="D-Amino Acid Oxidase, subunit A, domain 2"/>
    <property type="match status" value="1"/>
</dbReference>
<evidence type="ECO:0000256" key="2">
    <source>
        <dbReference type="ARBA" id="ARBA00023002"/>
    </source>
</evidence>
<organism evidence="4 5">
    <name type="scientific">Mycena albidolilacea</name>
    <dbReference type="NCBI Taxonomy" id="1033008"/>
    <lineage>
        <taxon>Eukaryota</taxon>
        <taxon>Fungi</taxon>
        <taxon>Dikarya</taxon>
        <taxon>Basidiomycota</taxon>
        <taxon>Agaricomycotina</taxon>
        <taxon>Agaricomycetes</taxon>
        <taxon>Agaricomycetidae</taxon>
        <taxon>Agaricales</taxon>
        <taxon>Marasmiineae</taxon>
        <taxon>Mycenaceae</taxon>
        <taxon>Mycena</taxon>
    </lineage>
</organism>
<dbReference type="AlphaFoldDB" id="A0AAD6Z5W9"/>
<reference evidence="4" key="1">
    <citation type="submission" date="2023-03" db="EMBL/GenBank/DDBJ databases">
        <title>Massive genome expansion in bonnet fungi (Mycena s.s.) driven by repeated elements and novel gene families across ecological guilds.</title>
        <authorList>
            <consortium name="Lawrence Berkeley National Laboratory"/>
            <person name="Harder C.B."/>
            <person name="Miyauchi S."/>
            <person name="Viragh M."/>
            <person name="Kuo A."/>
            <person name="Thoen E."/>
            <person name="Andreopoulos B."/>
            <person name="Lu D."/>
            <person name="Skrede I."/>
            <person name="Drula E."/>
            <person name="Henrissat B."/>
            <person name="Morin E."/>
            <person name="Kohler A."/>
            <person name="Barry K."/>
            <person name="LaButti K."/>
            <person name="Morin E."/>
            <person name="Salamov A."/>
            <person name="Lipzen A."/>
            <person name="Mereny Z."/>
            <person name="Hegedus B."/>
            <person name="Baldrian P."/>
            <person name="Stursova M."/>
            <person name="Weitz H."/>
            <person name="Taylor A."/>
            <person name="Grigoriev I.V."/>
            <person name="Nagy L.G."/>
            <person name="Martin F."/>
            <person name="Kauserud H."/>
        </authorList>
    </citation>
    <scope>NUCLEOTIDE SEQUENCE</scope>
    <source>
        <strain evidence="4">CBHHK002</strain>
    </source>
</reference>
<keyword evidence="5" id="KW-1185">Reference proteome</keyword>
<keyword evidence="2" id="KW-0560">Oxidoreductase</keyword>
<dbReference type="PANTHER" id="PTHR13789:SF147">
    <property type="entry name" value="PUTATIVE (AFU_ORTHOLOGUE AFUA_2G01950)-RELATED"/>
    <property type="match status" value="1"/>
</dbReference>
<name>A0AAD6Z5W9_9AGAR</name>
<dbReference type="Proteomes" id="UP001218218">
    <property type="component" value="Unassembled WGS sequence"/>
</dbReference>
<evidence type="ECO:0000256" key="3">
    <source>
        <dbReference type="ARBA" id="ARBA00023033"/>
    </source>
</evidence>
<accession>A0AAD6Z5W9</accession>
<dbReference type="InterPro" id="IPR036188">
    <property type="entry name" value="FAD/NAD-bd_sf"/>
</dbReference>
<comment type="similarity">
    <text evidence="1">Belongs to the paxM FAD-dependent monooxygenase family.</text>
</comment>
<dbReference type="InterPro" id="IPR050493">
    <property type="entry name" value="FAD-dep_Monooxygenase_BioMet"/>
</dbReference>
<gene>
    <name evidence="4" type="ORF">DFH08DRAFT_944224</name>
</gene>
<dbReference type="SUPFAM" id="SSF51905">
    <property type="entry name" value="FAD/NAD(P)-binding domain"/>
    <property type="match status" value="1"/>
</dbReference>
<keyword evidence="3" id="KW-0503">Monooxygenase</keyword>
<proteinExistence type="inferred from homology"/>
<dbReference type="EMBL" id="JARIHO010000082">
    <property type="protein sequence ID" value="KAJ7309303.1"/>
    <property type="molecule type" value="Genomic_DNA"/>
</dbReference>
<evidence type="ECO:0000313" key="5">
    <source>
        <dbReference type="Proteomes" id="UP001218218"/>
    </source>
</evidence>
<evidence type="ECO:0000256" key="1">
    <source>
        <dbReference type="ARBA" id="ARBA00007992"/>
    </source>
</evidence>
<dbReference type="PANTHER" id="PTHR13789">
    <property type="entry name" value="MONOOXYGENASE"/>
    <property type="match status" value="1"/>
</dbReference>
<dbReference type="Gene3D" id="3.50.50.60">
    <property type="entry name" value="FAD/NAD(P)-binding domain"/>
    <property type="match status" value="1"/>
</dbReference>
<sequence length="169" mass="19000">MIARSFGRLSNPDAAIFATMSVKGNLQRQPIRRLARKSPPRLPVRRRIERYDAPYYFIHRADLIDALVDAVRRHPKLTLRMHTLVAAYDSVVPAVTAAGERLTADLVICDGIKSAMRGAINGRPVEPVDTGGVAYRILERICFPARRLELRKRILSNAHSQILLQTPLL</sequence>